<dbReference type="AlphaFoldDB" id="M5TUN4"/>
<dbReference type="PATRIC" id="fig|1263870.3.peg.6027"/>
<gene>
    <name evidence="1" type="ORF">RSSM_05689</name>
</gene>
<organism evidence="1 2">
    <name type="scientific">Rhodopirellula sallentina SM41</name>
    <dbReference type="NCBI Taxonomy" id="1263870"/>
    <lineage>
        <taxon>Bacteria</taxon>
        <taxon>Pseudomonadati</taxon>
        <taxon>Planctomycetota</taxon>
        <taxon>Planctomycetia</taxon>
        <taxon>Pirellulales</taxon>
        <taxon>Pirellulaceae</taxon>
        <taxon>Rhodopirellula</taxon>
    </lineage>
</organism>
<proteinExistence type="predicted"/>
<comment type="caution">
    <text evidence="1">The sequence shown here is derived from an EMBL/GenBank/DDBJ whole genome shotgun (WGS) entry which is preliminary data.</text>
</comment>
<name>M5TUN4_9BACT</name>
<accession>M5TUN4</accession>
<dbReference type="Proteomes" id="UP000011885">
    <property type="component" value="Unassembled WGS sequence"/>
</dbReference>
<evidence type="ECO:0000313" key="1">
    <source>
        <dbReference type="EMBL" id="EMI52875.1"/>
    </source>
</evidence>
<dbReference type="EMBL" id="ANOH01000400">
    <property type="protein sequence ID" value="EMI52875.1"/>
    <property type="molecule type" value="Genomic_DNA"/>
</dbReference>
<keyword evidence="2" id="KW-1185">Reference proteome</keyword>
<reference evidence="1 2" key="1">
    <citation type="journal article" date="2013" name="Mar. Genomics">
        <title>Expression of sulfatases in Rhodopirellula baltica and the diversity of sulfatases in the genus Rhodopirellula.</title>
        <authorList>
            <person name="Wegner C.E."/>
            <person name="Richter-Heitmann T."/>
            <person name="Klindworth A."/>
            <person name="Klockow C."/>
            <person name="Richter M."/>
            <person name="Achstetter T."/>
            <person name="Glockner F.O."/>
            <person name="Harder J."/>
        </authorList>
    </citation>
    <scope>NUCLEOTIDE SEQUENCE [LARGE SCALE GENOMIC DNA]</scope>
    <source>
        <strain evidence="1 2">SM41</strain>
    </source>
</reference>
<sequence length="41" mass="4815">MQWPSSFSTLISPLMTDTKLLFLERRVTQSTSRSHREKNTC</sequence>
<evidence type="ECO:0000313" key="2">
    <source>
        <dbReference type="Proteomes" id="UP000011885"/>
    </source>
</evidence>
<protein>
    <submittedName>
        <fullName evidence="1">Uncharacterized protein</fullName>
    </submittedName>
</protein>